<evidence type="ECO:0000256" key="8">
    <source>
        <dbReference type="SAM" id="MobiDB-lite"/>
    </source>
</evidence>
<feature type="transmembrane region" description="Helical" evidence="9">
    <location>
        <begin position="178"/>
        <end position="200"/>
    </location>
</feature>
<dbReference type="EMBL" id="JXBY01000015">
    <property type="protein sequence ID" value="KJY56970.1"/>
    <property type="molecule type" value="Genomic_DNA"/>
</dbReference>
<dbReference type="Pfam" id="PF01594">
    <property type="entry name" value="AI-2E_transport"/>
    <property type="match status" value="1"/>
</dbReference>
<accession>A0A0F4LEF0</accession>
<dbReference type="PANTHER" id="PTHR21716:SF53">
    <property type="entry name" value="PERMEASE PERM-RELATED"/>
    <property type="match status" value="1"/>
</dbReference>
<evidence type="ECO:0000256" key="5">
    <source>
        <dbReference type="ARBA" id="ARBA00022692"/>
    </source>
</evidence>
<comment type="similarity">
    <text evidence="2">Belongs to the autoinducer-2 exporter (AI-2E) (TC 2.A.86) family.</text>
</comment>
<keyword evidence="6 9" id="KW-1133">Transmembrane helix</keyword>
<feature type="transmembrane region" description="Helical" evidence="9">
    <location>
        <begin position="329"/>
        <end position="348"/>
    </location>
</feature>
<proteinExistence type="inferred from homology"/>
<keyword evidence="7 9" id="KW-0472">Membrane</keyword>
<gene>
    <name evidence="10" type="ORF">JF76_06050</name>
</gene>
<evidence type="ECO:0000256" key="2">
    <source>
        <dbReference type="ARBA" id="ARBA00009773"/>
    </source>
</evidence>
<dbReference type="PATRIC" id="fig|1218493.3.peg.649"/>
<name>A0A0F4LEF0_9LACO</name>
<evidence type="ECO:0000313" key="10">
    <source>
        <dbReference type="EMBL" id="KJY56970.1"/>
    </source>
</evidence>
<evidence type="ECO:0000256" key="3">
    <source>
        <dbReference type="ARBA" id="ARBA00022448"/>
    </source>
</evidence>
<keyword evidence="3" id="KW-0813">Transport</keyword>
<evidence type="ECO:0000256" key="1">
    <source>
        <dbReference type="ARBA" id="ARBA00004651"/>
    </source>
</evidence>
<dbReference type="GO" id="GO:0005886">
    <property type="term" value="C:plasma membrane"/>
    <property type="evidence" value="ECO:0007669"/>
    <property type="project" value="UniProtKB-SubCell"/>
</dbReference>
<dbReference type="RefSeq" id="WP_034977401.1">
    <property type="nucleotide sequence ID" value="NZ_JBHSZS010000023.1"/>
</dbReference>
<comment type="subcellular location">
    <subcellularLocation>
        <location evidence="1">Cell membrane</location>
        <topology evidence="1">Multi-pass membrane protein</topology>
    </subcellularLocation>
</comment>
<dbReference type="STRING" id="1218493.JF76_06050"/>
<organism evidence="10 11">
    <name type="scientific">Lactobacillus kullabergensis</name>
    <dbReference type="NCBI Taxonomy" id="1218493"/>
    <lineage>
        <taxon>Bacteria</taxon>
        <taxon>Bacillati</taxon>
        <taxon>Bacillota</taxon>
        <taxon>Bacilli</taxon>
        <taxon>Lactobacillales</taxon>
        <taxon>Lactobacillaceae</taxon>
        <taxon>Lactobacillus</taxon>
    </lineage>
</organism>
<reference evidence="10 11" key="1">
    <citation type="submission" date="2014-12" db="EMBL/GenBank/DDBJ databases">
        <title>Comparative genomics of the lactic acid bacteria isolated from the honey bee gut.</title>
        <authorList>
            <person name="Ellegaard K.M."/>
            <person name="Tamarit D."/>
            <person name="Javelind E."/>
            <person name="Olofsson T."/>
            <person name="Andersson S.G."/>
            <person name="Vasquez A."/>
        </authorList>
    </citation>
    <scope>NUCLEOTIDE SEQUENCE [LARGE SCALE GENOMIC DNA]</scope>
    <source>
        <strain evidence="10 11">Biut2</strain>
    </source>
</reference>
<dbReference type="PANTHER" id="PTHR21716">
    <property type="entry name" value="TRANSMEMBRANE PROTEIN"/>
    <property type="match status" value="1"/>
</dbReference>
<evidence type="ECO:0000256" key="7">
    <source>
        <dbReference type="ARBA" id="ARBA00023136"/>
    </source>
</evidence>
<feature type="region of interest" description="Disordered" evidence="8">
    <location>
        <begin position="383"/>
        <end position="408"/>
    </location>
</feature>
<evidence type="ECO:0000256" key="9">
    <source>
        <dbReference type="SAM" id="Phobius"/>
    </source>
</evidence>
<dbReference type="Proteomes" id="UP000033533">
    <property type="component" value="Unassembled WGS sequence"/>
</dbReference>
<keyword evidence="4" id="KW-1003">Cell membrane</keyword>
<sequence>MDYEKKHKKRTIFQKWFLNNRFSIALLNILLFFLVIWLFNKISFVLNPAKVFVSAILPPLMLALIQFYIMNPLVDILERKFKVPRIVTILGLFVLVAVLLVWIVNTLLPIVQSQINSLITHWPHIWKDATNAVQDWLSNPQLHSVKGNINDAINRAQDMLFKSGHEAVNAALSNISSAISVVTIIVMTLLTAPFILFFMLKDAHNLRPYLMQFAPKRWQKSFGELLYDINTALASYIRGQLTVAFWVGIMFAIGYSIIGLPYGIALAVLSGILNLIPYFGTFISFIPVIVIAIMLSVPMVIKVLVVFAIEQTIESRVISPLVMGNKMEMHPVTTILLLIGSSSVWGLWGVIFGIPIYAILKIIILRVYNYYRNVSQVFKEDEDDEDFEDATGHQNNLITESEEKAPKK</sequence>
<comment type="caution">
    <text evidence="10">The sequence shown here is derived from an EMBL/GenBank/DDBJ whole genome shotgun (WGS) entry which is preliminary data.</text>
</comment>
<dbReference type="OrthoDB" id="9793390at2"/>
<dbReference type="AlphaFoldDB" id="A0A0F4LEF0"/>
<protein>
    <submittedName>
        <fullName evidence="10">Permease</fullName>
    </submittedName>
</protein>
<dbReference type="InterPro" id="IPR002549">
    <property type="entry name" value="AI-2E-like"/>
</dbReference>
<feature type="transmembrane region" description="Helical" evidence="9">
    <location>
        <begin position="86"/>
        <end position="104"/>
    </location>
</feature>
<feature type="transmembrane region" description="Helical" evidence="9">
    <location>
        <begin position="243"/>
        <end position="276"/>
    </location>
</feature>
<feature type="transmembrane region" description="Helical" evidence="9">
    <location>
        <begin position="21"/>
        <end position="39"/>
    </location>
</feature>
<keyword evidence="5 9" id="KW-0812">Transmembrane</keyword>
<feature type="transmembrane region" description="Helical" evidence="9">
    <location>
        <begin position="282"/>
        <end position="309"/>
    </location>
</feature>
<evidence type="ECO:0000256" key="4">
    <source>
        <dbReference type="ARBA" id="ARBA00022475"/>
    </source>
</evidence>
<dbReference type="GO" id="GO:0055085">
    <property type="term" value="P:transmembrane transport"/>
    <property type="evidence" value="ECO:0007669"/>
    <property type="project" value="TreeGrafter"/>
</dbReference>
<feature type="transmembrane region" description="Helical" evidence="9">
    <location>
        <begin position="51"/>
        <end position="74"/>
    </location>
</feature>
<dbReference type="HOGENOM" id="CLU_031275_8_2_9"/>
<evidence type="ECO:0000313" key="11">
    <source>
        <dbReference type="Proteomes" id="UP000033533"/>
    </source>
</evidence>
<evidence type="ECO:0000256" key="6">
    <source>
        <dbReference type="ARBA" id="ARBA00022989"/>
    </source>
</evidence>